<evidence type="ECO:0000313" key="4">
    <source>
        <dbReference type="EMBL" id="GAA3939975.1"/>
    </source>
</evidence>
<evidence type="ECO:0000259" key="3">
    <source>
        <dbReference type="Pfam" id="PF20803"/>
    </source>
</evidence>
<dbReference type="Pfam" id="PF20803">
    <property type="entry name" value="PaaX_M"/>
    <property type="match status" value="1"/>
</dbReference>
<dbReference type="PANTHER" id="PTHR30319:SF1">
    <property type="entry name" value="TRANSCRIPTIONAL REPRESSOR PAAX"/>
    <property type="match status" value="1"/>
</dbReference>
<feature type="domain" description="Transcriptional repressor PaaX-like N-terminal" evidence="1">
    <location>
        <begin position="12"/>
        <end position="67"/>
    </location>
</feature>
<feature type="domain" description="Transcriptional repressor PaaX-like central Cas2-like" evidence="3">
    <location>
        <begin position="97"/>
        <end position="165"/>
    </location>
</feature>
<dbReference type="EMBL" id="BAABCP010000001">
    <property type="protein sequence ID" value="GAA3939975.1"/>
    <property type="molecule type" value="Genomic_DNA"/>
</dbReference>
<evidence type="ECO:0000259" key="2">
    <source>
        <dbReference type="Pfam" id="PF08223"/>
    </source>
</evidence>
<comment type="caution">
    <text evidence="4">The sequence shown here is derived from an EMBL/GenBank/DDBJ whole genome shotgun (WGS) entry which is preliminary data.</text>
</comment>
<reference evidence="5" key="1">
    <citation type="journal article" date="2019" name="Int. J. Syst. Evol. Microbiol.">
        <title>The Global Catalogue of Microorganisms (GCM) 10K type strain sequencing project: providing services to taxonomists for standard genome sequencing and annotation.</title>
        <authorList>
            <consortium name="The Broad Institute Genomics Platform"/>
            <consortium name="The Broad Institute Genome Sequencing Center for Infectious Disease"/>
            <person name="Wu L."/>
            <person name="Ma J."/>
        </authorList>
    </citation>
    <scope>NUCLEOTIDE SEQUENCE [LARGE SCALE GENOMIC DNA]</scope>
    <source>
        <strain evidence="5">JCM 17024</strain>
    </source>
</reference>
<sequence length="270" mass="29229">MLDDIDARPGSTTSLLRTVIGLYLRRLGGSITSAALVALAGDLGIPAARARTAITRLKQHGLLHGAGPGSLALNPAAVGMLERGDKRIFTVRTMRAGDEWLLVSATIPETRRDLRHRLRRRLQFIGAGAVSPGLWILPGHLDAEVEELLDEIGARAFATLFRTADPRPAVPLADAVADWWDLRALRAEHERFLASVAAAGSAAPFDAYVRLIDSWRVLPYTDPGLPAALLPADWPGARSTEVFTRLSDRLSDPAWRHVRSAVAPAAALRR</sequence>
<dbReference type="Proteomes" id="UP001501591">
    <property type="component" value="Unassembled WGS sequence"/>
</dbReference>
<gene>
    <name evidence="4" type="ORF">GCM10022383_17350</name>
</gene>
<dbReference type="Pfam" id="PF08223">
    <property type="entry name" value="PaaX_C"/>
    <property type="match status" value="1"/>
</dbReference>
<organism evidence="4 5">
    <name type="scientific">Microbacterium soli</name>
    <dbReference type="NCBI Taxonomy" id="446075"/>
    <lineage>
        <taxon>Bacteria</taxon>
        <taxon>Bacillati</taxon>
        <taxon>Actinomycetota</taxon>
        <taxon>Actinomycetes</taxon>
        <taxon>Micrococcales</taxon>
        <taxon>Microbacteriaceae</taxon>
        <taxon>Microbacterium</taxon>
    </lineage>
</organism>
<dbReference type="InterPro" id="IPR012906">
    <property type="entry name" value="PaaX-like_N"/>
</dbReference>
<protein>
    <submittedName>
        <fullName evidence="4">PaaX family transcriptional regulator C-terminal domain-containing protein</fullName>
    </submittedName>
</protein>
<keyword evidence="5" id="KW-1185">Reference proteome</keyword>
<dbReference type="Gene3D" id="3.30.70.2650">
    <property type="match status" value="1"/>
</dbReference>
<dbReference type="PIRSF" id="PIRSF020623">
    <property type="entry name" value="PaaX"/>
    <property type="match status" value="1"/>
</dbReference>
<dbReference type="Gene3D" id="1.10.10.10">
    <property type="entry name" value="Winged helix-like DNA-binding domain superfamily/Winged helix DNA-binding domain"/>
    <property type="match status" value="1"/>
</dbReference>
<evidence type="ECO:0000313" key="5">
    <source>
        <dbReference type="Proteomes" id="UP001501591"/>
    </source>
</evidence>
<dbReference type="PANTHER" id="PTHR30319">
    <property type="entry name" value="PHENYLACETIC ACID REGULATOR-RELATED TRANSCRIPTIONAL REPRESSOR"/>
    <property type="match status" value="1"/>
</dbReference>
<dbReference type="InterPro" id="IPR048846">
    <property type="entry name" value="PaaX-like_central"/>
</dbReference>
<name>A0ABP7N8I8_9MICO</name>
<feature type="domain" description="Transcriptional repressor PaaX-like C-terminal" evidence="2">
    <location>
        <begin position="180"/>
        <end position="259"/>
    </location>
</feature>
<evidence type="ECO:0000259" key="1">
    <source>
        <dbReference type="Pfam" id="PF07848"/>
    </source>
</evidence>
<dbReference type="Gene3D" id="1.20.58.1460">
    <property type="match status" value="1"/>
</dbReference>
<dbReference type="InterPro" id="IPR013225">
    <property type="entry name" value="PaaX_C"/>
</dbReference>
<proteinExistence type="predicted"/>
<accession>A0ABP7N8I8</accession>
<dbReference type="Pfam" id="PF07848">
    <property type="entry name" value="PaaX"/>
    <property type="match status" value="1"/>
</dbReference>
<dbReference type="InterPro" id="IPR036388">
    <property type="entry name" value="WH-like_DNA-bd_sf"/>
</dbReference>
<dbReference type="InterPro" id="IPR011965">
    <property type="entry name" value="PaaX_trns_reg"/>
</dbReference>